<keyword evidence="2" id="KW-1133">Transmembrane helix</keyword>
<dbReference type="GO" id="GO:0006281">
    <property type="term" value="P:DNA repair"/>
    <property type="evidence" value="ECO:0007669"/>
    <property type="project" value="InterPro"/>
</dbReference>
<feature type="region of interest" description="Disordered" evidence="1">
    <location>
        <begin position="35"/>
        <end position="69"/>
    </location>
</feature>
<accession>A0A4R2PBB5</accession>
<dbReference type="EMBL" id="SLXK01000001">
    <property type="protein sequence ID" value="TCP32322.1"/>
    <property type="molecule type" value="Genomic_DNA"/>
</dbReference>
<dbReference type="AlphaFoldDB" id="A0A4R2PBB5"/>
<evidence type="ECO:0000259" key="3">
    <source>
        <dbReference type="SMART" id="SM00278"/>
    </source>
</evidence>
<dbReference type="PANTHER" id="PTHR21180:SF32">
    <property type="entry name" value="ENDONUCLEASE_EXONUCLEASE_PHOSPHATASE FAMILY DOMAIN-CONTAINING PROTEIN 1"/>
    <property type="match status" value="1"/>
</dbReference>
<dbReference type="InterPro" id="IPR019554">
    <property type="entry name" value="Soluble_ligand-bd"/>
</dbReference>
<proteinExistence type="predicted"/>
<organism evidence="4 5">
    <name type="scientific">Scopulibacillus darangshiensis</name>
    <dbReference type="NCBI Taxonomy" id="442528"/>
    <lineage>
        <taxon>Bacteria</taxon>
        <taxon>Bacillati</taxon>
        <taxon>Bacillota</taxon>
        <taxon>Bacilli</taxon>
        <taxon>Bacillales</taxon>
        <taxon>Sporolactobacillaceae</taxon>
        <taxon>Scopulibacillus</taxon>
    </lineage>
</organism>
<dbReference type="GO" id="GO:0003677">
    <property type="term" value="F:DNA binding"/>
    <property type="evidence" value="ECO:0007669"/>
    <property type="project" value="InterPro"/>
</dbReference>
<dbReference type="SMART" id="SM00278">
    <property type="entry name" value="HhH1"/>
    <property type="match status" value="2"/>
</dbReference>
<keyword evidence="5" id="KW-1185">Reference proteome</keyword>
<feature type="domain" description="Helix-hairpin-helix DNA-binding motif class 1" evidence="3">
    <location>
        <begin position="163"/>
        <end position="182"/>
    </location>
</feature>
<dbReference type="OrthoDB" id="9790239at2"/>
<dbReference type="InterPro" id="IPR003583">
    <property type="entry name" value="Hlx-hairpin-Hlx_DNA-bd_motif"/>
</dbReference>
<dbReference type="InterPro" id="IPR051675">
    <property type="entry name" value="Endo/Exo/Phosphatase_dom_1"/>
</dbReference>
<comment type="caution">
    <text evidence="4">The sequence shown here is derived from an EMBL/GenBank/DDBJ whole genome shotgun (WGS) entry which is preliminary data.</text>
</comment>
<dbReference type="SUPFAM" id="SSF47781">
    <property type="entry name" value="RuvA domain 2-like"/>
    <property type="match status" value="1"/>
</dbReference>
<feature type="compositionally biased region" description="Polar residues" evidence="1">
    <location>
        <begin position="60"/>
        <end position="69"/>
    </location>
</feature>
<dbReference type="Pfam" id="PF10531">
    <property type="entry name" value="SLBB"/>
    <property type="match status" value="1"/>
</dbReference>
<evidence type="ECO:0000313" key="4">
    <source>
        <dbReference type="EMBL" id="TCP32322.1"/>
    </source>
</evidence>
<dbReference type="Proteomes" id="UP000295416">
    <property type="component" value="Unassembled WGS sequence"/>
</dbReference>
<dbReference type="RefSeq" id="WP_132742868.1">
    <property type="nucleotide sequence ID" value="NZ_SLXK01000001.1"/>
</dbReference>
<evidence type="ECO:0000256" key="2">
    <source>
        <dbReference type="SAM" id="Phobius"/>
    </source>
</evidence>
<feature type="domain" description="Helix-hairpin-helix DNA-binding motif class 1" evidence="3">
    <location>
        <begin position="193"/>
        <end position="212"/>
    </location>
</feature>
<dbReference type="GO" id="GO:0015627">
    <property type="term" value="C:type II protein secretion system complex"/>
    <property type="evidence" value="ECO:0007669"/>
    <property type="project" value="TreeGrafter"/>
</dbReference>
<keyword evidence="2" id="KW-0812">Transmembrane</keyword>
<dbReference type="InterPro" id="IPR010994">
    <property type="entry name" value="RuvA_2-like"/>
</dbReference>
<gene>
    <name evidence="4" type="ORF">EV207_101301</name>
</gene>
<dbReference type="PANTHER" id="PTHR21180">
    <property type="entry name" value="ENDONUCLEASE/EXONUCLEASE/PHOSPHATASE FAMILY DOMAIN-CONTAINING PROTEIN 1"/>
    <property type="match status" value="1"/>
</dbReference>
<feature type="compositionally biased region" description="Basic and acidic residues" evidence="1">
    <location>
        <begin position="44"/>
        <end position="59"/>
    </location>
</feature>
<dbReference type="Pfam" id="PF12836">
    <property type="entry name" value="HHH_3"/>
    <property type="match status" value="1"/>
</dbReference>
<feature type="transmembrane region" description="Helical" evidence="2">
    <location>
        <begin position="7"/>
        <end position="24"/>
    </location>
</feature>
<keyword evidence="2" id="KW-0472">Membrane</keyword>
<protein>
    <submittedName>
        <fullName evidence="4">Competence protein ComEA</fullName>
    </submittedName>
</protein>
<dbReference type="GO" id="GO:0015628">
    <property type="term" value="P:protein secretion by the type II secretion system"/>
    <property type="evidence" value="ECO:0007669"/>
    <property type="project" value="TreeGrafter"/>
</dbReference>
<dbReference type="InterPro" id="IPR004509">
    <property type="entry name" value="Competence_ComEA_HhH"/>
</dbReference>
<name>A0A4R2PBB5_9BACL</name>
<reference evidence="4 5" key="1">
    <citation type="submission" date="2019-03" db="EMBL/GenBank/DDBJ databases">
        <title>Genomic Encyclopedia of Type Strains, Phase IV (KMG-IV): sequencing the most valuable type-strain genomes for metagenomic binning, comparative biology and taxonomic classification.</title>
        <authorList>
            <person name="Goeker M."/>
        </authorList>
    </citation>
    <scope>NUCLEOTIDE SEQUENCE [LARGE SCALE GENOMIC DNA]</scope>
    <source>
        <strain evidence="4 5">DSM 19377</strain>
    </source>
</reference>
<evidence type="ECO:0000313" key="5">
    <source>
        <dbReference type="Proteomes" id="UP000295416"/>
    </source>
</evidence>
<sequence length="216" mass="23736">MFRKEKLPYFIGAAVLIVILIVVYQKQETPRQDILNAPEPVVKTNEKGDQENKDNKSNESQKQNTQKQPVQLVIDVKGAVKKPGVYKMMGGERVVDAIRKAGGFNSQADEKQINLAQKLNDEMVVYVPAKGEEKPAVPGQTANSNENGIAGEQKINLNTATKEDLEKLPGVGPAKAEAILSYREEHGTFRSVQDLLNVTGIGDKSLEKIKEKAVVN</sequence>
<evidence type="ECO:0000256" key="1">
    <source>
        <dbReference type="SAM" id="MobiDB-lite"/>
    </source>
</evidence>
<dbReference type="NCBIfam" id="TIGR00426">
    <property type="entry name" value="competence protein ComEA helix-hairpin-helix repeat region"/>
    <property type="match status" value="1"/>
</dbReference>
<dbReference type="Gene3D" id="1.10.150.280">
    <property type="entry name" value="AF1531-like domain"/>
    <property type="match status" value="1"/>
</dbReference>